<keyword evidence="4" id="KW-0732">Signal</keyword>
<dbReference type="GO" id="GO:0006508">
    <property type="term" value="P:proteolysis"/>
    <property type="evidence" value="ECO:0007669"/>
    <property type="project" value="UniProtKB-KW"/>
</dbReference>
<dbReference type="GO" id="GO:0004252">
    <property type="term" value="F:serine-type endopeptidase activity"/>
    <property type="evidence" value="ECO:0007669"/>
    <property type="project" value="InterPro"/>
</dbReference>
<feature type="signal peptide" evidence="4">
    <location>
        <begin position="1"/>
        <end position="36"/>
    </location>
</feature>
<keyword evidence="3" id="KW-0720">Serine protease</keyword>
<dbReference type="InterPro" id="IPR036852">
    <property type="entry name" value="Peptidase_S8/S53_dom_sf"/>
</dbReference>
<feature type="chain" id="PRO_5033036243" evidence="4">
    <location>
        <begin position="37"/>
        <end position="1448"/>
    </location>
</feature>
<protein>
    <submittedName>
        <fullName evidence="7">S8 family serine peptidase</fullName>
    </submittedName>
</protein>
<keyword evidence="8" id="KW-1185">Reference proteome</keyword>
<dbReference type="RefSeq" id="WP_169680517.1">
    <property type="nucleotide sequence ID" value="NZ_JABBNU010000005.1"/>
</dbReference>
<dbReference type="EMBL" id="JABBNU010000005">
    <property type="protein sequence ID" value="NMM48508.1"/>
    <property type="molecule type" value="Genomic_DNA"/>
</dbReference>
<feature type="domain" description="Secretion system C-terminal sorting" evidence="6">
    <location>
        <begin position="1374"/>
        <end position="1441"/>
    </location>
</feature>
<keyword evidence="2" id="KW-0378">Hydrolase</keyword>
<sequence>MQTPNTTMRYVRLFKKISANLIFAVLILSLAVSIHAQNKGTKDLIVRSCKEEIGNGKIKVNFSYDNPNKKGFSVPEEKSQVKFEKINQTKNGPTNFKYGLVKKAYSQIVNEKESVRWEIENPNGKIHVVYASSNSSHCPEDEVSIIVPAYQDGKSGGVTTTELNALFEGNAGDNPTGLVYQLDQNKNRVLIEIIYNEGQLQNTLDLLQNTFGLTYSTDPLVSDFIINPQIIISENLSVIDVWFQITSLGILNNYNTEINLARPAYPGLLNNGLTTSQGDTSQNSNIVRESFRTLVNGELAFIDGTNVKLGVISNGLDTQLQTAGKSRAQVDVENGDLPGTGNPNGYNTDIDVIFDYPYGPTSDEGRAMLQSVHDIAPGAELAFASGVISQNSFKVNFKALAASGANIICDDIAFVNAPLFGTTNLGVIMQEFSATPGNAVFSSIGNFGNDGYQGNFTNSSTVPDLDFINPQSNTRAHVFGTNPDGSEDITMSFSVEPGTYMITVHWNELYSSENNSTGAATDIDLLIVDDQNNILVNINRFSEGEESSEIATFEALGSGIANIMILSSDGPAPEGLPIRLVAYVANGLDFQEYAGAPTVGGHQMTPEVATIGASFYGNNTPTPQPYSSFAGTLSNGQVTEADFLAPDGGNVNVLDFGIDIDSDGYPNFFGTSNAAPHAAAAYALLLQATNSWFPDGLPASNALTESSSEPNQLLSLIKNTTSAASGVPEQAGSGFLNIENTFRSIAAQTANITQLIVEEGKTPSAEPFTVTILGKYLPDEPIVNFNGLQLEITETGDGYIKAIVPPFTGNPGLNIETTSITPSGFDGGPSNELKFFDDNKTAINIIAVNDTITFGQKAAFEYIIEGLLPGQSLETEGLPAVIFSTPAVFPYPDANNYLLTPSFETPLTPEQEELFQVNFISGVFVVNKLDMTVIPNDTSFTYGEAIVMSHKLEYDETDIENPNQFLDFLTSQYNSTFYDQNTLIVINEFKPIVNNYNILELLTNGSWISTKGTIENEFKPIVNNMNIVELNEANFLNYFDELNSGTTNEFKAIVNEFKAIVNAFDLFNNNVLFGIENEFKPIVNNSGIGDGEEIDNYSKTYSIISESDIIEGEDQINLFQFYSIDLITGYTATKDGTPAHYSFPGSFLGNASVNLNLEYGFGKLFIDPAELSVLIQDFYINDGEEININEIISEITGYVYNESAEIVFPNGVTYRFIDDDGNEYESGKPGIYNITLEDPNNYFSTYLSDAKLFVNVVDEFAKKIRTYLDCVEYDPTAPDGLNYIANFRYLNPNDYTIFIGLGEDNLLTGSAERDGNPPTSFYPGEGTFQIRFDGNDLKWSLTSNESTHKSSTSLSASSSSNKCSSGNRDSFYIIYPNPVHGSLTIEKNVDDESIVEVYDYYGNMHFEGIIPRGKSKSIEIDFSSFYIDTYLIKIQSNEGVKIYSVIKE</sequence>
<accession>A0A848IZD2</accession>
<dbReference type="Pfam" id="PF00082">
    <property type="entry name" value="Peptidase_S8"/>
    <property type="match status" value="1"/>
</dbReference>
<evidence type="ECO:0000256" key="2">
    <source>
        <dbReference type="ARBA" id="ARBA00022801"/>
    </source>
</evidence>
<dbReference type="SUPFAM" id="SSF52743">
    <property type="entry name" value="Subtilisin-like"/>
    <property type="match status" value="1"/>
</dbReference>
<dbReference type="Pfam" id="PF18962">
    <property type="entry name" value="Por_Secre_tail"/>
    <property type="match status" value="1"/>
</dbReference>
<feature type="domain" description="Peptidase S8/S53" evidence="5">
    <location>
        <begin position="636"/>
        <end position="733"/>
    </location>
</feature>
<evidence type="ECO:0000256" key="1">
    <source>
        <dbReference type="ARBA" id="ARBA00022670"/>
    </source>
</evidence>
<evidence type="ECO:0000259" key="5">
    <source>
        <dbReference type="Pfam" id="PF00082"/>
    </source>
</evidence>
<reference evidence="7 8" key="1">
    <citation type="submission" date="2020-04" db="EMBL/GenBank/DDBJ databases">
        <title>Flammeovirgaceae bacterium KN852 isolated from deep sea.</title>
        <authorList>
            <person name="Zhang D.-C."/>
        </authorList>
    </citation>
    <scope>NUCLEOTIDE SEQUENCE [LARGE SCALE GENOMIC DNA]</scope>
    <source>
        <strain evidence="7 8">KN852</strain>
    </source>
</reference>
<organism evidence="7 8">
    <name type="scientific">Marinigracilibium pacificum</name>
    <dbReference type="NCBI Taxonomy" id="2729599"/>
    <lineage>
        <taxon>Bacteria</taxon>
        <taxon>Pseudomonadati</taxon>
        <taxon>Bacteroidota</taxon>
        <taxon>Cytophagia</taxon>
        <taxon>Cytophagales</taxon>
        <taxon>Flammeovirgaceae</taxon>
        <taxon>Marinigracilibium</taxon>
    </lineage>
</organism>
<dbReference type="InterPro" id="IPR023828">
    <property type="entry name" value="Peptidase_S8_Ser-AS"/>
</dbReference>
<name>A0A848IZD2_9BACT</name>
<keyword evidence="1" id="KW-0645">Protease</keyword>
<evidence type="ECO:0000256" key="3">
    <source>
        <dbReference type="ARBA" id="ARBA00022825"/>
    </source>
</evidence>
<dbReference type="Proteomes" id="UP000559010">
    <property type="component" value="Unassembled WGS sequence"/>
</dbReference>
<dbReference type="PROSITE" id="PS00138">
    <property type="entry name" value="SUBTILASE_SER"/>
    <property type="match status" value="1"/>
</dbReference>
<evidence type="ECO:0000313" key="8">
    <source>
        <dbReference type="Proteomes" id="UP000559010"/>
    </source>
</evidence>
<comment type="caution">
    <text evidence="7">The sequence shown here is derived from an EMBL/GenBank/DDBJ whole genome shotgun (WGS) entry which is preliminary data.</text>
</comment>
<evidence type="ECO:0000259" key="6">
    <source>
        <dbReference type="Pfam" id="PF18962"/>
    </source>
</evidence>
<evidence type="ECO:0000313" key="7">
    <source>
        <dbReference type="EMBL" id="NMM48508.1"/>
    </source>
</evidence>
<dbReference type="Gene3D" id="3.40.50.200">
    <property type="entry name" value="Peptidase S8/S53 domain"/>
    <property type="match status" value="1"/>
</dbReference>
<gene>
    <name evidence="7" type="ORF">HH304_08860</name>
</gene>
<dbReference type="InterPro" id="IPR026444">
    <property type="entry name" value="Secre_tail"/>
</dbReference>
<proteinExistence type="predicted"/>
<dbReference type="InterPro" id="IPR000209">
    <property type="entry name" value="Peptidase_S8/S53_dom"/>
</dbReference>
<evidence type="ECO:0000256" key="4">
    <source>
        <dbReference type="SAM" id="SignalP"/>
    </source>
</evidence>